<dbReference type="Proteomes" id="UP001150062">
    <property type="component" value="Unassembled WGS sequence"/>
</dbReference>
<dbReference type="SUPFAM" id="SSF47862">
    <property type="entry name" value="Saposin"/>
    <property type="match status" value="1"/>
</dbReference>
<sequence>MKFIIAFIFLVSLLLINQPVEPGMACPLSTFGISLIIDVAEYESISVEQVLDKLCSYLPSEMSLVCEEYINKYAELLIEELKTDDHPDSLARKIGLCPMDSQCTLFPSDKKMNFKKNSKSRYSNKDTKVSQNSKSVWESILDELKKIYEKHDPIVDLDGDHFSDTRKLRGSNWRGKDCDDLNRSTFPGKVPNSGDKLFDSNCNGIHGRDENKINYEDKFCKGTQPMTTMVIGDSIGAHFHIPVQFLQADQLSNGVLKDNLIELLEMEGDWPQKSWATGFDLTPNDMCEGDVNSIYLKMLERNQCNHRNYVNIAVNGMSSAGVYDLLKSSLIESIQKESYPVFGILQLFGDDICIADNITQLPTPQQFRENMVKALHKLDSVVAPGSVFFLMSLLDGTRPYNVLHDKIHPIGHGVTYADFYEYMKCTQISFCSLFLTTNITEMLYVEKLALKYTQQLKDITETEKFVNFDAKFLETPQKELDELFIANGWDLTLIYEPVGGFHPTQLSNYWMAELIWKRIVTLYPEFVPPINPHNKEIIQKFGDQGGY</sequence>
<feature type="domain" description="Saposin B-type" evidence="3">
    <location>
        <begin position="22"/>
        <end position="101"/>
    </location>
</feature>
<dbReference type="InterPro" id="IPR011001">
    <property type="entry name" value="Saposin-like"/>
</dbReference>
<reference evidence="4" key="1">
    <citation type="submission" date="2022-08" db="EMBL/GenBank/DDBJ databases">
        <title>Novel sulfate-reducing endosymbionts in the free-living metamonad Anaeramoeba.</title>
        <authorList>
            <person name="Jerlstrom-Hultqvist J."/>
            <person name="Cepicka I."/>
            <person name="Gallot-Lavallee L."/>
            <person name="Salas-Leiva D."/>
            <person name="Curtis B.A."/>
            <person name="Zahonova K."/>
            <person name="Pipaliya S."/>
            <person name="Dacks J."/>
            <person name="Roger A.J."/>
        </authorList>
    </citation>
    <scope>NUCLEOTIDE SEQUENCE</scope>
    <source>
        <strain evidence="4">Schooner1</strain>
    </source>
</reference>
<proteinExistence type="predicted"/>
<feature type="chain" id="PRO_5045869820" evidence="2">
    <location>
        <begin position="26"/>
        <end position="547"/>
    </location>
</feature>
<keyword evidence="1" id="KW-1015">Disulfide bond</keyword>
<dbReference type="PANTHER" id="PTHR15010:SF0">
    <property type="entry name" value="ACYLOXYACYL HYDROLASE"/>
    <property type="match status" value="1"/>
</dbReference>
<gene>
    <name evidence="4" type="ORF">M0813_07872</name>
</gene>
<dbReference type="InterPro" id="IPR039676">
    <property type="entry name" value="AOAH"/>
</dbReference>
<evidence type="ECO:0000256" key="2">
    <source>
        <dbReference type="SAM" id="SignalP"/>
    </source>
</evidence>
<comment type="caution">
    <text evidence="4">The sequence shown here is derived from an EMBL/GenBank/DDBJ whole genome shotgun (WGS) entry which is preliminary data.</text>
</comment>
<keyword evidence="2" id="KW-0732">Signal</keyword>
<name>A0ABQ8XDQ4_9EUKA</name>
<evidence type="ECO:0000259" key="3">
    <source>
        <dbReference type="PROSITE" id="PS50015"/>
    </source>
</evidence>
<keyword evidence="5" id="KW-1185">Reference proteome</keyword>
<dbReference type="InterPro" id="IPR048593">
    <property type="entry name" value="AOAH_Saposin_N"/>
</dbReference>
<dbReference type="Gene3D" id="1.10.225.10">
    <property type="entry name" value="Saposin-like"/>
    <property type="match status" value="1"/>
</dbReference>
<dbReference type="Gene3D" id="3.40.50.1110">
    <property type="entry name" value="SGNH hydrolase"/>
    <property type="match status" value="1"/>
</dbReference>
<dbReference type="InterPro" id="IPR008139">
    <property type="entry name" value="SaposinB_dom"/>
</dbReference>
<dbReference type="PROSITE" id="PS50015">
    <property type="entry name" value="SAP_B"/>
    <property type="match status" value="1"/>
</dbReference>
<evidence type="ECO:0000313" key="5">
    <source>
        <dbReference type="Proteomes" id="UP001150062"/>
    </source>
</evidence>
<dbReference type="InterPro" id="IPR036514">
    <property type="entry name" value="SGNH_hydro_sf"/>
</dbReference>
<dbReference type="EMBL" id="JAOAOG010000321">
    <property type="protein sequence ID" value="KAJ6229439.1"/>
    <property type="molecule type" value="Genomic_DNA"/>
</dbReference>
<dbReference type="SUPFAM" id="SSF52266">
    <property type="entry name" value="SGNH hydrolase"/>
    <property type="match status" value="1"/>
</dbReference>
<keyword evidence="4" id="KW-0378">Hydrolase</keyword>
<accession>A0ABQ8XDQ4</accession>
<dbReference type="SMART" id="SM00741">
    <property type="entry name" value="SapB"/>
    <property type="match status" value="1"/>
</dbReference>
<dbReference type="Pfam" id="PF20825">
    <property type="entry name" value="Saposin"/>
    <property type="match status" value="1"/>
</dbReference>
<feature type="signal peptide" evidence="2">
    <location>
        <begin position="1"/>
        <end position="25"/>
    </location>
</feature>
<evidence type="ECO:0000313" key="4">
    <source>
        <dbReference type="EMBL" id="KAJ6229439.1"/>
    </source>
</evidence>
<evidence type="ECO:0000256" key="1">
    <source>
        <dbReference type="ARBA" id="ARBA00023157"/>
    </source>
</evidence>
<dbReference type="GO" id="GO:0016787">
    <property type="term" value="F:hydrolase activity"/>
    <property type="evidence" value="ECO:0007669"/>
    <property type="project" value="UniProtKB-KW"/>
</dbReference>
<organism evidence="4 5">
    <name type="scientific">Anaeramoeba flamelloides</name>
    <dbReference type="NCBI Taxonomy" id="1746091"/>
    <lineage>
        <taxon>Eukaryota</taxon>
        <taxon>Metamonada</taxon>
        <taxon>Anaeramoebidae</taxon>
        <taxon>Anaeramoeba</taxon>
    </lineage>
</organism>
<dbReference type="PANTHER" id="PTHR15010">
    <property type="entry name" value="ACYLOXYACYL HYDROLASE"/>
    <property type="match status" value="1"/>
</dbReference>
<protein>
    <submittedName>
        <fullName evidence="4">Acyloxyacyl hydrolase</fullName>
    </submittedName>
</protein>